<evidence type="ECO:0000259" key="1">
    <source>
        <dbReference type="Pfam" id="PF12222"/>
    </source>
</evidence>
<dbReference type="PANTHER" id="PTHR31104">
    <property type="entry name" value="PEPTIDE-N4-(N-ACETYL-BETA-GLUCOSAMINYL)ASPARAGINE AMIDASE A PROTEIN"/>
    <property type="match status" value="1"/>
</dbReference>
<name>A0A5B6YQ53_DAVIN</name>
<reference evidence="2" key="1">
    <citation type="submission" date="2019-08" db="EMBL/GenBank/DDBJ databases">
        <title>Reference gene set and small RNA set construction with multiple tissues from Davidia involucrata Baill.</title>
        <authorList>
            <person name="Yang H."/>
            <person name="Zhou C."/>
            <person name="Li G."/>
            <person name="Wang J."/>
            <person name="Gao P."/>
            <person name="Wang M."/>
            <person name="Wang R."/>
            <person name="Zhao Y."/>
        </authorList>
    </citation>
    <scope>NUCLEOTIDE SEQUENCE</scope>
    <source>
        <tissue evidence="2">Mixed with DoveR01_LX</tissue>
    </source>
</reference>
<dbReference type="AlphaFoldDB" id="A0A5B6YQ53"/>
<dbReference type="Pfam" id="PF12222">
    <property type="entry name" value="PNGaseA"/>
    <property type="match status" value="1"/>
</dbReference>
<dbReference type="EMBL" id="GHES01002934">
    <property type="protein sequence ID" value="MPA33493.1"/>
    <property type="molecule type" value="Transcribed_RNA"/>
</dbReference>
<accession>A0A5B6YQ53</accession>
<organism evidence="2">
    <name type="scientific">Davidia involucrata</name>
    <name type="common">Dove tree</name>
    <dbReference type="NCBI Taxonomy" id="16924"/>
    <lineage>
        <taxon>Eukaryota</taxon>
        <taxon>Viridiplantae</taxon>
        <taxon>Streptophyta</taxon>
        <taxon>Embryophyta</taxon>
        <taxon>Tracheophyta</taxon>
        <taxon>Spermatophyta</taxon>
        <taxon>Magnoliopsida</taxon>
        <taxon>eudicotyledons</taxon>
        <taxon>Gunneridae</taxon>
        <taxon>Pentapetalae</taxon>
        <taxon>asterids</taxon>
        <taxon>Cornales</taxon>
        <taxon>Nyssaceae</taxon>
        <taxon>Davidia</taxon>
    </lineage>
</organism>
<proteinExistence type="predicted"/>
<protein>
    <submittedName>
        <fullName evidence="2">Putative peptide-N4-(N-acetyl-beta-glucosaminyl)asparagine amidase A-like</fullName>
    </submittedName>
</protein>
<gene>
    <name evidence="2" type="ORF">Din_002934</name>
</gene>
<feature type="domain" description="Peptide N-acetyl-beta-D-glucosaminyl asparaginase amidase A N-terminal" evidence="1">
    <location>
        <begin position="5"/>
        <end position="240"/>
    </location>
</feature>
<evidence type="ECO:0000313" key="2">
    <source>
        <dbReference type="EMBL" id="MPA33493.1"/>
    </source>
</evidence>
<dbReference type="InterPro" id="IPR021102">
    <property type="entry name" value="PNGase_A"/>
</dbReference>
<dbReference type="InterPro" id="IPR056948">
    <property type="entry name" value="PNGaseA_N"/>
</dbReference>
<sequence>MLETNAVDNVHTGGYLVNVSLLYYNHSGVRVPLSGAAKSSVIVYREAIDSVNRQKPKNSLNLYESPADLIIPISGIRNKGFWFRIESVSDVHSKGIQIPRNTQKAVLEVYVSFHGNDEFWYSNPPDSYLRMNNLTTERGHGAYREVFVTIDDNLVGSVVPFPVIFTGGFNRLFWQPVVAIGAFNLPSYDFDVTPFLGLLLDRKIHIFGLGVIDSIPFWLVDANLHLWLDHGSSAVEAKTVEPHFPAVSIQRRSSFKLLNGSFKIVAKRKNQFMGWVRSSGCNLTTHVSYEFKFRSSVKFKENGTYKSVVQTVKTKTQVKVVSEIGSLVNRASVKGNYPLTIVSSTLPGSKKKYILDSNECLSFSEREIVERLLFVLCI</sequence>